<organism evidence="1 3">
    <name type="scientific">[Clostridium] leptum</name>
    <dbReference type="NCBI Taxonomy" id="1535"/>
    <lineage>
        <taxon>Bacteria</taxon>
        <taxon>Bacillati</taxon>
        <taxon>Bacillota</taxon>
        <taxon>Clostridia</taxon>
        <taxon>Eubacteriales</taxon>
        <taxon>Oscillospiraceae</taxon>
        <taxon>Oscillospiraceae incertae sedis</taxon>
    </lineage>
</organism>
<protein>
    <submittedName>
        <fullName evidence="1">Imidazolonepropionase</fullName>
    </submittedName>
</protein>
<sequence length="32" mass="3884">PAKTLAEYKYENKRLKMENELLQDFLRSIGRK</sequence>
<accession>A0A412ARE4</accession>
<dbReference type="AlphaFoldDB" id="A0A412ARE4"/>
<proteinExistence type="predicted"/>
<gene>
    <name evidence="2" type="ORF">DWY99_08245</name>
    <name evidence="1" type="ORF">DWY99_13970</name>
</gene>
<comment type="caution">
    <text evidence="1">The sequence shown here is derived from an EMBL/GenBank/DDBJ whole genome shotgun (WGS) entry which is preliminary data.</text>
</comment>
<name>A0A412ARE4_9FIRM</name>
<reference evidence="1 3" key="1">
    <citation type="submission" date="2018-08" db="EMBL/GenBank/DDBJ databases">
        <title>A genome reference for cultivated species of the human gut microbiota.</title>
        <authorList>
            <person name="Zou Y."/>
            <person name="Xue W."/>
            <person name="Luo G."/>
        </authorList>
    </citation>
    <scope>NUCLEOTIDE SEQUENCE [LARGE SCALE GENOMIC DNA]</scope>
    <source>
        <strain evidence="1 3">AF28-26</strain>
    </source>
</reference>
<dbReference type="EMBL" id="QRTC01000030">
    <property type="protein sequence ID" value="RGQ40178.1"/>
    <property type="molecule type" value="Genomic_DNA"/>
</dbReference>
<dbReference type="Proteomes" id="UP000284751">
    <property type="component" value="Unassembled WGS sequence"/>
</dbReference>
<evidence type="ECO:0000313" key="3">
    <source>
        <dbReference type="Proteomes" id="UP000284751"/>
    </source>
</evidence>
<evidence type="ECO:0000313" key="1">
    <source>
        <dbReference type="EMBL" id="RGQ33550.1"/>
    </source>
</evidence>
<dbReference type="EMBL" id="QRTC01000097">
    <property type="protein sequence ID" value="RGQ33550.1"/>
    <property type="molecule type" value="Genomic_DNA"/>
</dbReference>
<evidence type="ECO:0000313" key="2">
    <source>
        <dbReference type="EMBL" id="RGQ40178.1"/>
    </source>
</evidence>
<feature type="non-terminal residue" evidence="1">
    <location>
        <position position="1"/>
    </location>
</feature>